<dbReference type="EMBL" id="QGGI01000005">
    <property type="protein sequence ID" value="PWJ95432.1"/>
    <property type="molecule type" value="Genomic_DNA"/>
</dbReference>
<keyword evidence="3" id="KW-1185">Reference proteome</keyword>
<accession>A0AA45C7M7</accession>
<gene>
    <name evidence="2" type="ORF">C7380_10559</name>
</gene>
<comment type="caution">
    <text evidence="2">The sequence shown here is derived from an EMBL/GenBank/DDBJ whole genome shotgun (WGS) entry which is preliminary data.</text>
</comment>
<protein>
    <submittedName>
        <fullName evidence="2">Uncharacterized protein</fullName>
    </submittedName>
</protein>
<name>A0AA45C7M7_9BACT</name>
<sequence length="245" mass="29734">MNFRPYYFKNNKSFFMSIFDKINKFLDKNYHKINDIYELNEYDAYLMMLYIDSIGINYIYWDNFIKKINNILKINNDTNSIEIMQNVYLKLINEIKNTSHYTKDKNLNLILNDIFEIYIINYNDKINTILNKMNTLEKENFIDYILKSNLNSDKSEIPEYNLFIFHAIQENNKLFDEYIIDLLKSIYKKSHDSKEEKKSLNEQSENILKKVDYEFLLKENERLSKENSELKKLLKQILHKIDDVV</sequence>
<dbReference type="RefSeq" id="WP_109604345.1">
    <property type="nucleotide sequence ID" value="NZ_JAMHJO010000003.1"/>
</dbReference>
<feature type="coiled-coil region" evidence="1">
    <location>
        <begin position="213"/>
        <end position="240"/>
    </location>
</feature>
<keyword evidence="1" id="KW-0175">Coiled coil</keyword>
<organism evidence="2 3">
    <name type="scientific">Oceanotoga teriensis</name>
    <dbReference type="NCBI Taxonomy" id="515440"/>
    <lineage>
        <taxon>Bacteria</taxon>
        <taxon>Thermotogati</taxon>
        <taxon>Thermotogota</taxon>
        <taxon>Thermotogae</taxon>
        <taxon>Petrotogales</taxon>
        <taxon>Petrotogaceae</taxon>
        <taxon>Oceanotoga</taxon>
    </lineage>
</organism>
<dbReference type="AlphaFoldDB" id="A0AA45C7M7"/>
<reference evidence="2 3" key="1">
    <citation type="submission" date="2018-05" db="EMBL/GenBank/DDBJ databases">
        <title>Genomic Encyclopedia of Type Strains, Phase IV (KMG-IV): sequencing the most valuable type-strain genomes for metagenomic binning, comparative biology and taxonomic classification.</title>
        <authorList>
            <person name="Goeker M."/>
        </authorList>
    </citation>
    <scope>NUCLEOTIDE SEQUENCE [LARGE SCALE GENOMIC DNA]</scope>
    <source>
        <strain evidence="2 3">DSM 24906</strain>
    </source>
</reference>
<evidence type="ECO:0000256" key="1">
    <source>
        <dbReference type="SAM" id="Coils"/>
    </source>
</evidence>
<evidence type="ECO:0000313" key="2">
    <source>
        <dbReference type="EMBL" id="PWJ95432.1"/>
    </source>
</evidence>
<evidence type="ECO:0000313" key="3">
    <source>
        <dbReference type="Proteomes" id="UP000245921"/>
    </source>
</evidence>
<proteinExistence type="predicted"/>
<dbReference type="Proteomes" id="UP000245921">
    <property type="component" value="Unassembled WGS sequence"/>
</dbReference>